<dbReference type="InterPro" id="IPR058624">
    <property type="entry name" value="MdtA-like_HH"/>
</dbReference>
<keyword evidence="2" id="KW-0175">Coiled coil</keyword>
<dbReference type="InterPro" id="IPR058625">
    <property type="entry name" value="MdtA-like_BSH"/>
</dbReference>
<feature type="domain" description="Multidrug resistance protein MdtA-like barrel-sandwich hybrid" evidence="5">
    <location>
        <begin position="49"/>
        <end position="241"/>
    </location>
</feature>
<dbReference type="InterPro" id="IPR050739">
    <property type="entry name" value="MFP"/>
</dbReference>
<dbReference type="HOGENOM" id="CLU_018816_15_1_6"/>
<feature type="region of interest" description="Disordered" evidence="3">
    <location>
        <begin position="149"/>
        <end position="173"/>
    </location>
</feature>
<feature type="coiled-coil region" evidence="2">
    <location>
        <begin position="114"/>
        <end position="141"/>
    </location>
</feature>
<dbReference type="RefSeq" id="WP_005370022.1">
    <property type="nucleotide sequence ID" value="NZ_CM001475.1"/>
</dbReference>
<accession>H8GFY8</accession>
<evidence type="ECO:0000256" key="3">
    <source>
        <dbReference type="SAM" id="MobiDB-lite"/>
    </source>
</evidence>
<evidence type="ECO:0000256" key="2">
    <source>
        <dbReference type="SAM" id="Coils"/>
    </source>
</evidence>
<dbReference type="eggNOG" id="COG1566">
    <property type="taxonomic scope" value="Bacteria"/>
</dbReference>
<dbReference type="Pfam" id="PF25876">
    <property type="entry name" value="HH_MFP_RND"/>
    <property type="match status" value="1"/>
</dbReference>
<dbReference type="Proteomes" id="UP000005090">
    <property type="component" value="Chromosome"/>
</dbReference>
<dbReference type="AlphaFoldDB" id="H8GFY8"/>
<feature type="compositionally biased region" description="Basic and acidic residues" evidence="3">
    <location>
        <begin position="153"/>
        <end position="170"/>
    </location>
</feature>
<dbReference type="EMBL" id="CM001475">
    <property type="protein sequence ID" value="EIC28739.1"/>
    <property type="molecule type" value="Genomic_DNA"/>
</dbReference>
<name>H8GFY8_METAL</name>
<evidence type="ECO:0000256" key="1">
    <source>
        <dbReference type="ARBA" id="ARBA00009477"/>
    </source>
</evidence>
<evidence type="ECO:0000313" key="6">
    <source>
        <dbReference type="EMBL" id="EIC28739.1"/>
    </source>
</evidence>
<dbReference type="Gene3D" id="2.40.30.170">
    <property type="match status" value="1"/>
</dbReference>
<dbReference type="Gene3D" id="2.40.50.100">
    <property type="match status" value="1"/>
</dbReference>
<keyword evidence="7" id="KW-1185">Reference proteome</keyword>
<proteinExistence type="inferred from homology"/>
<dbReference type="Gene3D" id="1.10.287.470">
    <property type="entry name" value="Helix hairpin bin"/>
    <property type="match status" value="1"/>
</dbReference>
<evidence type="ECO:0000259" key="4">
    <source>
        <dbReference type="Pfam" id="PF25876"/>
    </source>
</evidence>
<reference evidence="6 7" key="1">
    <citation type="journal article" date="2013" name="Genome Announc.">
        <title>Genome Sequence of the Obligate Gammaproteobacterial Methanotroph Methylomicrobium album Strain BG8.</title>
        <authorList>
            <person name="Kits K.D."/>
            <person name="Kalyuzhnaya M.G."/>
            <person name="Klotz M.G."/>
            <person name="Jetten M.S."/>
            <person name="Op den Camp H.J."/>
            <person name="Vuilleumier S."/>
            <person name="Bringel F."/>
            <person name="Dispirito A.A."/>
            <person name="Murrell J.C."/>
            <person name="Bruce D."/>
            <person name="Cheng J.F."/>
            <person name="Copeland A."/>
            <person name="Goodwin L."/>
            <person name="Hauser L."/>
            <person name="Lajus A."/>
            <person name="Land M.L."/>
            <person name="Lapidus A."/>
            <person name="Lucas S."/>
            <person name="Medigue C."/>
            <person name="Pitluck S."/>
            <person name="Woyke T."/>
            <person name="Zeytun A."/>
            <person name="Stein L.Y."/>
        </authorList>
    </citation>
    <scope>NUCLEOTIDE SEQUENCE [LARGE SCALE GENOMIC DNA]</scope>
    <source>
        <strain evidence="6 7">BG8</strain>
    </source>
</reference>
<evidence type="ECO:0000313" key="7">
    <source>
        <dbReference type="Proteomes" id="UP000005090"/>
    </source>
</evidence>
<sequence length="341" mass="37044">MRAPFYKTPPFSIGMLLLFASAGAFYWLRAVHPFESTDNAYLKSHMSLISPKETGYVKEVLFEDNQTVKRGDLLVVIDDHDFRARVAQAEAQVLLEKASAATLETDKRAQQAMILEERANIAAAEANVEKAAKDLKRFSNLAKEGAVSAQSRDAAESAHKQARAERDKFVSARQGAESRLSSLDARLSESRARLKAAEAALELARIDLANTRIAAPFDGVVGNRSVQVGQLVQPGSALAYLVPGDGLFVEANFKETQIGLMQAGQTATISVDALSDRLFEGTVDSFAPASGSEFSLLPPENATGNFTKIVRRVPVKIRFGQNADLNRLRPGLSAVVQVRVR</sequence>
<dbReference type="SUPFAM" id="SSF111369">
    <property type="entry name" value="HlyD-like secretion proteins"/>
    <property type="match status" value="2"/>
</dbReference>
<feature type="domain" description="Multidrug resistance protein MdtA-like alpha-helical hairpin" evidence="4">
    <location>
        <begin position="118"/>
        <end position="211"/>
    </location>
</feature>
<evidence type="ECO:0000259" key="5">
    <source>
        <dbReference type="Pfam" id="PF25917"/>
    </source>
</evidence>
<feature type="coiled-coil region" evidence="2">
    <location>
        <begin position="180"/>
        <end position="214"/>
    </location>
</feature>
<comment type="similarity">
    <text evidence="1">Belongs to the membrane fusion protein (MFP) (TC 8.A.1) family.</text>
</comment>
<dbReference type="Pfam" id="PF25917">
    <property type="entry name" value="BSH_RND"/>
    <property type="match status" value="1"/>
</dbReference>
<dbReference type="PANTHER" id="PTHR30386:SF24">
    <property type="entry name" value="MULTIDRUG RESISTANCE EFFLUX PUMP"/>
    <property type="match status" value="1"/>
</dbReference>
<dbReference type="PANTHER" id="PTHR30386">
    <property type="entry name" value="MEMBRANE FUSION SUBUNIT OF EMRAB-TOLC MULTIDRUG EFFLUX PUMP"/>
    <property type="match status" value="1"/>
</dbReference>
<protein>
    <submittedName>
        <fullName evidence="6">Multidrug resistance efflux pump</fullName>
    </submittedName>
</protein>
<dbReference type="GO" id="GO:0055085">
    <property type="term" value="P:transmembrane transport"/>
    <property type="evidence" value="ECO:0007669"/>
    <property type="project" value="InterPro"/>
</dbReference>
<organism evidence="6 7">
    <name type="scientific">Methylomicrobium album BG8</name>
    <dbReference type="NCBI Taxonomy" id="686340"/>
    <lineage>
        <taxon>Bacteria</taxon>
        <taxon>Pseudomonadati</taxon>
        <taxon>Pseudomonadota</taxon>
        <taxon>Gammaproteobacteria</taxon>
        <taxon>Methylococcales</taxon>
        <taxon>Methylococcaceae</taxon>
        <taxon>Methylomicrobium</taxon>
    </lineage>
</organism>
<gene>
    <name evidence="6" type="ORF">Metal_0916</name>
</gene>
<dbReference type="STRING" id="686340.Metal_0916"/>